<gene>
    <name evidence="2" type="ORF">GSPATT00009750001</name>
</gene>
<reference evidence="2 3" key="1">
    <citation type="journal article" date="2006" name="Nature">
        <title>Global trends of whole-genome duplications revealed by the ciliate Paramecium tetraurelia.</title>
        <authorList>
            <consortium name="Genoscope"/>
            <person name="Aury J.-M."/>
            <person name="Jaillon O."/>
            <person name="Duret L."/>
            <person name="Noel B."/>
            <person name="Jubin C."/>
            <person name="Porcel B.M."/>
            <person name="Segurens B."/>
            <person name="Daubin V."/>
            <person name="Anthouard V."/>
            <person name="Aiach N."/>
            <person name="Arnaiz O."/>
            <person name="Billaut A."/>
            <person name="Beisson J."/>
            <person name="Blanc I."/>
            <person name="Bouhouche K."/>
            <person name="Camara F."/>
            <person name="Duharcourt S."/>
            <person name="Guigo R."/>
            <person name="Gogendeau D."/>
            <person name="Katinka M."/>
            <person name="Keller A.-M."/>
            <person name="Kissmehl R."/>
            <person name="Klotz C."/>
            <person name="Koll F."/>
            <person name="Le Moue A."/>
            <person name="Lepere C."/>
            <person name="Malinsky S."/>
            <person name="Nowacki M."/>
            <person name="Nowak J.K."/>
            <person name="Plattner H."/>
            <person name="Poulain J."/>
            <person name="Ruiz F."/>
            <person name="Serrano V."/>
            <person name="Zagulski M."/>
            <person name="Dessen P."/>
            <person name="Betermier M."/>
            <person name="Weissenbach J."/>
            <person name="Scarpelli C."/>
            <person name="Schachter V."/>
            <person name="Sperling L."/>
            <person name="Meyer E."/>
            <person name="Cohen J."/>
            <person name="Wincker P."/>
        </authorList>
    </citation>
    <scope>NUCLEOTIDE SEQUENCE [LARGE SCALE GENOMIC DNA]</scope>
    <source>
        <strain evidence="2 3">Stock d4-2</strain>
    </source>
</reference>
<dbReference type="AlphaFoldDB" id="A0CRL8"/>
<sequence length="365" mass="43754">MNIFSQIQRIRKNSWKILQNIKIQESKFNSLSNLHIKIASLYILLMRKKIKLQFQTNWISILLSADNILIIAKDNDDQLKQKDDFIQKLEQNDRETANNFQNLCNYPDANTYSENRKFVNRQQIEKKKQICQTTNNEQENFEKSQERRINNLNFTIYELQQEIFKIEKDDTENQLNEKLIHLQQQKISISTLTQEILGLPIMEQIEYAENNLIYLNKAERKELKKNQNNLVHQISNLLSSRKSKYFSLVNQNDEFVKNEERLKKQIIMVQKKNQIQIEKYKKLIVQNQQLLKECENTQFSLKKTNNTNKELLEKQLDQQMKQELKAKKQKGIKLKEKLINLENTNNQFENENQSIDFDNSFFEID</sequence>
<dbReference type="GeneID" id="5026617"/>
<dbReference type="InParanoid" id="A0CRL8"/>
<protein>
    <submittedName>
        <fullName evidence="2">Uncharacterized protein</fullName>
    </submittedName>
</protein>
<dbReference type="EMBL" id="CT868152">
    <property type="protein sequence ID" value="CAK73435.1"/>
    <property type="molecule type" value="Genomic_DNA"/>
</dbReference>
<feature type="coiled-coil region" evidence="1">
    <location>
        <begin position="277"/>
        <end position="354"/>
    </location>
</feature>
<organism evidence="2 3">
    <name type="scientific">Paramecium tetraurelia</name>
    <dbReference type="NCBI Taxonomy" id="5888"/>
    <lineage>
        <taxon>Eukaryota</taxon>
        <taxon>Sar</taxon>
        <taxon>Alveolata</taxon>
        <taxon>Ciliophora</taxon>
        <taxon>Intramacronucleata</taxon>
        <taxon>Oligohymenophorea</taxon>
        <taxon>Peniculida</taxon>
        <taxon>Parameciidae</taxon>
        <taxon>Paramecium</taxon>
    </lineage>
</organism>
<accession>A0CRL8</accession>
<name>A0CRL8_PARTE</name>
<keyword evidence="3" id="KW-1185">Reference proteome</keyword>
<dbReference type="OrthoDB" id="310424at2759"/>
<evidence type="ECO:0000256" key="1">
    <source>
        <dbReference type="SAM" id="Coils"/>
    </source>
</evidence>
<dbReference type="HOGENOM" id="CLU_763876_0_0_1"/>
<dbReference type="KEGG" id="ptm:GSPATT00009750001"/>
<dbReference type="OMA" id="FDNSFFE"/>
<keyword evidence="1" id="KW-0175">Coiled coil</keyword>
<dbReference type="RefSeq" id="XP_001440832.1">
    <property type="nucleotide sequence ID" value="XM_001440795.2"/>
</dbReference>
<evidence type="ECO:0000313" key="2">
    <source>
        <dbReference type="EMBL" id="CAK73435.1"/>
    </source>
</evidence>
<dbReference type="Proteomes" id="UP000000600">
    <property type="component" value="Unassembled WGS sequence"/>
</dbReference>
<proteinExistence type="predicted"/>
<evidence type="ECO:0000313" key="3">
    <source>
        <dbReference type="Proteomes" id="UP000000600"/>
    </source>
</evidence>